<protein>
    <submittedName>
        <fullName evidence="1">Uncharacterized protein</fullName>
    </submittedName>
</protein>
<gene>
    <name evidence="1" type="ORF">C7K25_13365</name>
</gene>
<proteinExistence type="predicted"/>
<keyword evidence="2" id="KW-1185">Reference proteome</keyword>
<reference evidence="1" key="2">
    <citation type="journal article" date="2022" name="Sci. Rep.">
        <title>In silico prediction of the enzymes involved in the degradation of the herbicide molinate by Gulosibacter molinativorax ON4T.</title>
        <authorList>
            <person name="Lopes A.R."/>
            <person name="Bunin E."/>
            <person name="Viana A.T."/>
            <person name="Froufe H."/>
            <person name="Munoz-Merida A."/>
            <person name="Pinho D."/>
            <person name="Figueiredo J."/>
            <person name="Barroso C."/>
            <person name="Vaz-Moreira I."/>
            <person name="Bellanger X."/>
            <person name="Egas C."/>
            <person name="Nunes O.C."/>
        </authorList>
    </citation>
    <scope>NUCLEOTIDE SEQUENCE</scope>
    <source>
        <strain evidence="1">ON4</strain>
    </source>
</reference>
<dbReference type="EMBL" id="PXVD01000024">
    <property type="protein sequence ID" value="MDJ1372345.1"/>
    <property type="molecule type" value="Genomic_DNA"/>
</dbReference>
<accession>A0ABT7CB45</accession>
<evidence type="ECO:0000313" key="2">
    <source>
        <dbReference type="Proteomes" id="UP001170379"/>
    </source>
</evidence>
<organism evidence="1 2">
    <name type="scientific">Gulosibacter molinativorax</name>
    <dbReference type="NCBI Taxonomy" id="256821"/>
    <lineage>
        <taxon>Bacteria</taxon>
        <taxon>Bacillati</taxon>
        <taxon>Actinomycetota</taxon>
        <taxon>Actinomycetes</taxon>
        <taxon>Micrococcales</taxon>
        <taxon>Microbacteriaceae</taxon>
        <taxon>Gulosibacter</taxon>
    </lineage>
</organism>
<dbReference type="Proteomes" id="UP001170379">
    <property type="component" value="Unassembled WGS sequence"/>
</dbReference>
<reference evidence="1" key="1">
    <citation type="submission" date="2018-03" db="EMBL/GenBank/DDBJ databases">
        <authorList>
            <person name="Nunes O.C."/>
            <person name="Lopes A.R."/>
            <person name="Froufe H."/>
            <person name="Munoz-Merida A."/>
            <person name="Barroso C."/>
            <person name="Egas C."/>
        </authorList>
    </citation>
    <scope>NUCLEOTIDE SEQUENCE</scope>
    <source>
        <strain evidence="1">ON4</strain>
    </source>
</reference>
<sequence>MHRSVGEALAVLSRRTDANLAQRVSGEEYEVGLSRRDGSDTTWVYIGAGPREYLELSLESARQLADVLARQLPEEGRSG</sequence>
<comment type="caution">
    <text evidence="1">The sequence shown here is derived from an EMBL/GenBank/DDBJ whole genome shotgun (WGS) entry which is preliminary data.</text>
</comment>
<name>A0ABT7CB45_9MICO</name>
<evidence type="ECO:0000313" key="1">
    <source>
        <dbReference type="EMBL" id="MDJ1372345.1"/>
    </source>
</evidence>